<evidence type="ECO:0000313" key="3">
    <source>
        <dbReference type="EMBL" id="VDN08953.1"/>
    </source>
</evidence>
<keyword evidence="2" id="KW-1133">Transmembrane helix</keyword>
<reference evidence="3 4" key="1">
    <citation type="submission" date="2018-11" db="EMBL/GenBank/DDBJ databases">
        <authorList>
            <consortium name="Pathogen Informatics"/>
        </authorList>
    </citation>
    <scope>NUCLEOTIDE SEQUENCE [LARGE SCALE GENOMIC DNA]</scope>
</reference>
<keyword evidence="2" id="KW-0472">Membrane</keyword>
<evidence type="ECO:0000313" key="4">
    <source>
        <dbReference type="Proteomes" id="UP000281553"/>
    </source>
</evidence>
<feature type="compositionally biased region" description="Basic and acidic residues" evidence="1">
    <location>
        <begin position="105"/>
        <end position="114"/>
    </location>
</feature>
<name>A0A3P7LEC5_DIBLA</name>
<feature type="transmembrane region" description="Helical" evidence="2">
    <location>
        <begin position="21"/>
        <end position="47"/>
    </location>
</feature>
<dbReference type="OrthoDB" id="6287910at2759"/>
<protein>
    <submittedName>
        <fullName evidence="3">Uncharacterized protein</fullName>
    </submittedName>
</protein>
<proteinExistence type="predicted"/>
<gene>
    <name evidence="3" type="ORF">DILT_LOCUS4784</name>
</gene>
<keyword evidence="4" id="KW-1185">Reference proteome</keyword>
<sequence length="125" mass="13178">MKRKGGVCGVIRGVGLQKAGAIVCAVCMYCVGGPVGLSLLLATPLAVSEHTFSPGSLSWEVVCSAKVVLTHELIFGEERAAKRTEIKMVGSCQDFSISEEQAADEGDHQIRGDAVDQDTNSGEHM</sequence>
<organism evidence="3 4">
    <name type="scientific">Dibothriocephalus latus</name>
    <name type="common">Fish tapeworm</name>
    <name type="synonym">Diphyllobothrium latum</name>
    <dbReference type="NCBI Taxonomy" id="60516"/>
    <lineage>
        <taxon>Eukaryota</taxon>
        <taxon>Metazoa</taxon>
        <taxon>Spiralia</taxon>
        <taxon>Lophotrochozoa</taxon>
        <taxon>Platyhelminthes</taxon>
        <taxon>Cestoda</taxon>
        <taxon>Eucestoda</taxon>
        <taxon>Diphyllobothriidea</taxon>
        <taxon>Diphyllobothriidae</taxon>
        <taxon>Dibothriocephalus</taxon>
    </lineage>
</organism>
<evidence type="ECO:0000256" key="2">
    <source>
        <dbReference type="SAM" id="Phobius"/>
    </source>
</evidence>
<accession>A0A3P7LEC5</accession>
<dbReference type="Proteomes" id="UP000281553">
    <property type="component" value="Unassembled WGS sequence"/>
</dbReference>
<dbReference type="AlphaFoldDB" id="A0A3P7LEC5"/>
<evidence type="ECO:0000256" key="1">
    <source>
        <dbReference type="SAM" id="MobiDB-lite"/>
    </source>
</evidence>
<feature type="region of interest" description="Disordered" evidence="1">
    <location>
        <begin position="100"/>
        <end position="125"/>
    </location>
</feature>
<dbReference type="EMBL" id="UYRU01046103">
    <property type="protein sequence ID" value="VDN08953.1"/>
    <property type="molecule type" value="Genomic_DNA"/>
</dbReference>
<keyword evidence="2" id="KW-0812">Transmembrane</keyword>